<dbReference type="GO" id="GO:0002161">
    <property type="term" value="F:aminoacyl-tRNA deacylase activity"/>
    <property type="evidence" value="ECO:0007669"/>
    <property type="project" value="InterPro"/>
</dbReference>
<dbReference type="Gene3D" id="3.90.960.10">
    <property type="entry name" value="YbaK/aminoacyl-tRNA synthetase-associated domain"/>
    <property type="match status" value="1"/>
</dbReference>
<reference evidence="6" key="1">
    <citation type="submission" date="2022-06" db="EMBL/GenBank/DDBJ databases">
        <title>Rothia sp. isolated from sandalwood seedling.</title>
        <authorList>
            <person name="Tuikhar N."/>
            <person name="Kirdat K."/>
            <person name="Thorat V."/>
            <person name="Swetha P."/>
            <person name="Padma S."/>
            <person name="Sundararaj R."/>
            <person name="Yadav A."/>
        </authorList>
    </citation>
    <scope>NUCLEOTIDE SEQUENCE</scope>
    <source>
        <strain evidence="6">AR01</strain>
    </source>
</reference>
<dbReference type="PANTHER" id="PTHR30411">
    <property type="entry name" value="CYTOPLASMIC PROTEIN"/>
    <property type="match status" value="1"/>
</dbReference>
<dbReference type="AlphaFoldDB" id="A0A9X2HCS8"/>
<dbReference type="CDD" id="cd00002">
    <property type="entry name" value="YbaK_deacylase"/>
    <property type="match status" value="1"/>
</dbReference>
<evidence type="ECO:0000256" key="3">
    <source>
        <dbReference type="ARBA" id="ARBA00023239"/>
    </source>
</evidence>
<keyword evidence="2 4" id="KW-0648">Protein biosynthesis</keyword>
<dbReference type="EC" id="4.2.-.-" evidence="4"/>
<name>A0A9X2HCS8_9MICC</name>
<dbReference type="PIRSF" id="PIRSF006181">
    <property type="entry name" value="EbsC_YbaK"/>
    <property type="match status" value="1"/>
</dbReference>
<dbReference type="InterPro" id="IPR036754">
    <property type="entry name" value="YbaK/aa-tRNA-synt-asso_dom_sf"/>
</dbReference>
<evidence type="ECO:0000259" key="5">
    <source>
        <dbReference type="Pfam" id="PF04073"/>
    </source>
</evidence>
<dbReference type="SUPFAM" id="SSF55826">
    <property type="entry name" value="YbaK/ProRS associated domain"/>
    <property type="match status" value="1"/>
</dbReference>
<sequence length="165" mass="17577">MSKKKSPDHGAATPALALLRREGVWHRLHSYEHEDRAEFGAEAAERLGADPGRVFKTLMITGQGAYALALVPVPDLLDLKRGAAAAGWKSARLADPRLAERRSGYVVGGISPLGQKTPVPLLLDGSAGRFESIMVSGGRRGLEVELAPADLLNLTGGRYAELTRA</sequence>
<feature type="domain" description="YbaK/aminoacyl-tRNA synthetase-associated" evidence="5">
    <location>
        <begin position="41"/>
        <end position="153"/>
    </location>
</feature>
<dbReference type="EMBL" id="JANAFB010000013">
    <property type="protein sequence ID" value="MCP3425765.1"/>
    <property type="molecule type" value="Genomic_DNA"/>
</dbReference>
<evidence type="ECO:0000313" key="6">
    <source>
        <dbReference type="EMBL" id="MCP3425765.1"/>
    </source>
</evidence>
<keyword evidence="3 4" id="KW-0456">Lyase</keyword>
<dbReference type="InterPro" id="IPR004369">
    <property type="entry name" value="Prolyl-tRNA_editing_YbaK/EbsC"/>
</dbReference>
<dbReference type="PANTHER" id="PTHR30411:SF0">
    <property type="entry name" value="CYS-TRNA(PRO)_CYS-TRNA(CYS) DEACYLASE YBAK"/>
    <property type="match status" value="1"/>
</dbReference>
<protein>
    <recommendedName>
        <fullName evidence="4">Cys-tRNA(Pro)/Cys-tRNA(Cys) deacylase</fullName>
        <ecNumber evidence="4">4.2.-.-</ecNumber>
    </recommendedName>
</protein>
<keyword evidence="7" id="KW-1185">Reference proteome</keyword>
<proteinExistence type="inferred from homology"/>
<dbReference type="GO" id="GO:0006412">
    <property type="term" value="P:translation"/>
    <property type="evidence" value="ECO:0007669"/>
    <property type="project" value="UniProtKB-KW"/>
</dbReference>
<gene>
    <name evidence="6" type="ORF">NBM05_07025</name>
</gene>
<comment type="similarity">
    <text evidence="1 4">Belongs to the prolyl-tRNA editing family. YbaK/EbsC subfamily.</text>
</comment>
<evidence type="ECO:0000256" key="4">
    <source>
        <dbReference type="PIRNR" id="PIRNR006181"/>
    </source>
</evidence>
<comment type="caution">
    <text evidence="6">The sequence shown here is derived from an EMBL/GenBank/DDBJ whole genome shotgun (WGS) entry which is preliminary data.</text>
</comment>
<evidence type="ECO:0000256" key="2">
    <source>
        <dbReference type="ARBA" id="ARBA00022917"/>
    </source>
</evidence>
<organism evidence="6 7">
    <name type="scientific">Rothia santali</name>
    <dbReference type="NCBI Taxonomy" id="2949643"/>
    <lineage>
        <taxon>Bacteria</taxon>
        <taxon>Bacillati</taxon>
        <taxon>Actinomycetota</taxon>
        <taxon>Actinomycetes</taxon>
        <taxon>Micrococcales</taxon>
        <taxon>Micrococcaceae</taxon>
        <taxon>Rothia</taxon>
    </lineage>
</organism>
<dbReference type="InterPro" id="IPR007214">
    <property type="entry name" value="YbaK/aa-tRNA-synth-assoc-dom"/>
</dbReference>
<evidence type="ECO:0000256" key="1">
    <source>
        <dbReference type="ARBA" id="ARBA00009798"/>
    </source>
</evidence>
<evidence type="ECO:0000313" key="7">
    <source>
        <dbReference type="Proteomes" id="UP001139502"/>
    </source>
</evidence>
<accession>A0A9X2HCS8</accession>
<dbReference type="Proteomes" id="UP001139502">
    <property type="component" value="Unassembled WGS sequence"/>
</dbReference>
<dbReference type="Pfam" id="PF04073">
    <property type="entry name" value="tRNA_edit"/>
    <property type="match status" value="1"/>
</dbReference>
<dbReference type="GO" id="GO:0016829">
    <property type="term" value="F:lyase activity"/>
    <property type="evidence" value="ECO:0007669"/>
    <property type="project" value="UniProtKB-KW"/>
</dbReference>